<protein>
    <submittedName>
        <fullName evidence="1">Uncharacterized protein</fullName>
    </submittedName>
</protein>
<keyword evidence="2" id="KW-1185">Reference proteome</keyword>
<dbReference type="EMBL" id="NMUH01003176">
    <property type="protein sequence ID" value="MQM04221.1"/>
    <property type="molecule type" value="Genomic_DNA"/>
</dbReference>
<organism evidence="1 2">
    <name type="scientific">Colocasia esculenta</name>
    <name type="common">Wild taro</name>
    <name type="synonym">Arum esculentum</name>
    <dbReference type="NCBI Taxonomy" id="4460"/>
    <lineage>
        <taxon>Eukaryota</taxon>
        <taxon>Viridiplantae</taxon>
        <taxon>Streptophyta</taxon>
        <taxon>Embryophyta</taxon>
        <taxon>Tracheophyta</taxon>
        <taxon>Spermatophyta</taxon>
        <taxon>Magnoliopsida</taxon>
        <taxon>Liliopsida</taxon>
        <taxon>Araceae</taxon>
        <taxon>Aroideae</taxon>
        <taxon>Colocasieae</taxon>
        <taxon>Colocasia</taxon>
    </lineage>
</organism>
<proteinExistence type="predicted"/>
<gene>
    <name evidence="1" type="ORF">Taro_037012</name>
</gene>
<name>A0A843WF12_COLES</name>
<accession>A0A843WF12</accession>
<reference evidence="1" key="1">
    <citation type="submission" date="2017-07" db="EMBL/GenBank/DDBJ databases">
        <title>Taro Niue Genome Assembly and Annotation.</title>
        <authorList>
            <person name="Atibalentja N."/>
            <person name="Keating K."/>
            <person name="Fields C.J."/>
        </authorList>
    </citation>
    <scope>NUCLEOTIDE SEQUENCE</scope>
    <source>
        <strain evidence="1">Niue_2</strain>
        <tissue evidence="1">Leaf</tissue>
    </source>
</reference>
<dbReference type="Proteomes" id="UP000652761">
    <property type="component" value="Unassembled WGS sequence"/>
</dbReference>
<evidence type="ECO:0000313" key="2">
    <source>
        <dbReference type="Proteomes" id="UP000652761"/>
    </source>
</evidence>
<dbReference type="AlphaFoldDB" id="A0A843WF12"/>
<comment type="caution">
    <text evidence="1">The sequence shown here is derived from an EMBL/GenBank/DDBJ whole genome shotgun (WGS) entry which is preliminary data.</text>
</comment>
<sequence length="145" mass="15936">MRFKEPPLWHVARVSVWHQTKGTHLRKLNAASVPDAIYKSVIKVSFRPDRAEEALSNVGEELMWLLRQLSTSGGSCGAGTMRGRCSERGRAVGEEALGRSSASSSRVVQTCTTSSRVVESFELVLPRGMPQESYVQSLSNNSGFH</sequence>
<evidence type="ECO:0000313" key="1">
    <source>
        <dbReference type="EMBL" id="MQM04221.1"/>
    </source>
</evidence>